<feature type="domain" description="AAA+ ATPase" evidence="1">
    <location>
        <begin position="21"/>
        <end position="143"/>
    </location>
</feature>
<reference evidence="2" key="1">
    <citation type="journal article" date="2020" name="mSystems">
        <title>Genome- and Community-Level Interaction Insights into Carbon Utilization and Element Cycling Functions of Hydrothermarchaeota in Hydrothermal Sediment.</title>
        <authorList>
            <person name="Zhou Z."/>
            <person name="Liu Y."/>
            <person name="Xu W."/>
            <person name="Pan J."/>
            <person name="Luo Z.H."/>
            <person name="Li M."/>
        </authorList>
    </citation>
    <scope>NUCLEOTIDE SEQUENCE [LARGE SCALE GENOMIC DNA]</scope>
    <source>
        <strain evidence="2">SpSt-1235</strain>
    </source>
</reference>
<proteinExistence type="predicted"/>
<organism evidence="2">
    <name type="scientific">Salinimicrobium catena</name>
    <dbReference type="NCBI Taxonomy" id="390640"/>
    <lineage>
        <taxon>Bacteria</taxon>
        <taxon>Pseudomonadati</taxon>
        <taxon>Bacteroidota</taxon>
        <taxon>Flavobacteriia</taxon>
        <taxon>Flavobacteriales</taxon>
        <taxon>Flavobacteriaceae</taxon>
        <taxon>Salinimicrobium</taxon>
    </lineage>
</organism>
<dbReference type="SUPFAM" id="SSF52540">
    <property type="entry name" value="P-loop containing nucleoside triphosphate hydrolases"/>
    <property type="match status" value="1"/>
</dbReference>
<keyword evidence="2" id="KW-0547">Nucleotide-binding</keyword>
<dbReference type="SMART" id="SM00382">
    <property type="entry name" value="AAA"/>
    <property type="match status" value="1"/>
</dbReference>
<evidence type="ECO:0000259" key="1">
    <source>
        <dbReference type="SMART" id="SM00382"/>
    </source>
</evidence>
<comment type="caution">
    <text evidence="2">The sequence shown here is derived from an EMBL/GenBank/DDBJ whole genome shotgun (WGS) entry which is preliminary data.</text>
</comment>
<dbReference type="InterPro" id="IPR025420">
    <property type="entry name" value="DUF4143"/>
</dbReference>
<dbReference type="InterPro" id="IPR041682">
    <property type="entry name" value="AAA_14"/>
</dbReference>
<keyword evidence="2" id="KW-0067">ATP-binding</keyword>
<dbReference type="InterPro" id="IPR027417">
    <property type="entry name" value="P-loop_NTPase"/>
</dbReference>
<dbReference type="Pfam" id="PF13173">
    <property type="entry name" value="AAA_14"/>
    <property type="match status" value="1"/>
</dbReference>
<protein>
    <submittedName>
        <fullName evidence="2">ATP-binding protein</fullName>
    </submittedName>
</protein>
<gene>
    <name evidence="2" type="ORF">ENO10_05560</name>
</gene>
<dbReference type="Pfam" id="PF13635">
    <property type="entry name" value="DUF4143"/>
    <property type="match status" value="1"/>
</dbReference>
<dbReference type="EMBL" id="DSEE01000406">
    <property type="protein sequence ID" value="HER40668.1"/>
    <property type="molecule type" value="Genomic_DNA"/>
</dbReference>
<dbReference type="GO" id="GO:0005524">
    <property type="term" value="F:ATP binding"/>
    <property type="evidence" value="ECO:0007669"/>
    <property type="project" value="UniProtKB-KW"/>
</dbReference>
<evidence type="ECO:0000313" key="2">
    <source>
        <dbReference type="EMBL" id="HER40668.1"/>
    </source>
</evidence>
<accession>A0A7C2R1J5</accession>
<dbReference type="PANTHER" id="PTHR43566:SF1">
    <property type="entry name" value="AAA+ ATPASE DOMAIN-CONTAINING PROTEIN"/>
    <property type="match status" value="1"/>
</dbReference>
<dbReference type="AlphaFoldDB" id="A0A7C2R1J5"/>
<sequence>MNKQYMIARKIRPYIKEKLKPGFVVGLFGARRTGKTVFLKQLLETISGKSLVVSGEDLDVQEILSSHKLSLLKSFTSGYTHLFIDEAQKIPGIGVNLKLIVDNIPEISVFFTGSSSFELYRQIGEPLTGRSIFFNLFGFSQEELDEDFLGARKTLENKLIYGLYPQVYLEQSLSEKEEILNGIKNGYLLKDILEFDLQKDSVFVLNLLRLIAFQIGHDISYSEIAGRMQVNVRTVQRYLNILEKMYIIFSLPGFSRNMRNEYTKTPRYYFWDNGIRNVLISNLNPVHIRNDSGQLWENYCIAERQKFLSFNRISANRFFWRTYTQKEIDYLEERDGILHAYEMKFSGKTAKVPAPFIQNYPNSVFTGITRDNFYGFLTEK</sequence>
<name>A0A7C2R1J5_9FLAO</name>
<dbReference type="Proteomes" id="UP000885753">
    <property type="component" value="Unassembled WGS sequence"/>
</dbReference>
<dbReference type="InterPro" id="IPR003593">
    <property type="entry name" value="AAA+_ATPase"/>
</dbReference>
<dbReference type="PANTHER" id="PTHR43566">
    <property type="entry name" value="CONSERVED PROTEIN"/>
    <property type="match status" value="1"/>
</dbReference>